<dbReference type="RefSeq" id="WP_097042486.1">
    <property type="nucleotide sequence ID" value="NZ_OBEK01000003.1"/>
</dbReference>
<dbReference type="AlphaFoldDB" id="A0A285NZZ8"/>
<dbReference type="InterPro" id="IPR058600">
    <property type="entry name" value="YhjD-like"/>
</dbReference>
<dbReference type="Proteomes" id="UP000219356">
    <property type="component" value="Unassembled WGS sequence"/>
</dbReference>
<reference evidence="2" key="1">
    <citation type="submission" date="2017-09" db="EMBL/GenBank/DDBJ databases">
        <authorList>
            <person name="Varghese N."/>
            <person name="Submissions S."/>
        </authorList>
    </citation>
    <scope>NUCLEOTIDE SEQUENCE [LARGE SCALE GENOMIC DNA]</scope>
    <source>
        <strain evidence="2">CGMCC 1.8913</strain>
    </source>
</reference>
<accession>A0A285NZZ8</accession>
<evidence type="ECO:0000313" key="1">
    <source>
        <dbReference type="EMBL" id="SNZ14513.1"/>
    </source>
</evidence>
<proteinExistence type="predicted"/>
<dbReference type="EMBL" id="OBEK01000003">
    <property type="protein sequence ID" value="SNZ14513.1"/>
    <property type="molecule type" value="Genomic_DNA"/>
</dbReference>
<evidence type="ECO:0000313" key="2">
    <source>
        <dbReference type="Proteomes" id="UP000219356"/>
    </source>
</evidence>
<keyword evidence="2" id="KW-1185">Reference proteome</keyword>
<dbReference type="Pfam" id="PF26325">
    <property type="entry name" value="YhjD"/>
    <property type="match status" value="1"/>
</dbReference>
<protein>
    <submittedName>
        <fullName evidence="1">Uncharacterized protein</fullName>
    </submittedName>
</protein>
<organism evidence="1 2">
    <name type="scientific">Terribacillus aidingensis</name>
    <dbReference type="NCBI Taxonomy" id="586416"/>
    <lineage>
        <taxon>Bacteria</taxon>
        <taxon>Bacillati</taxon>
        <taxon>Bacillota</taxon>
        <taxon>Bacilli</taxon>
        <taxon>Bacillales</taxon>
        <taxon>Bacillaceae</taxon>
        <taxon>Terribacillus</taxon>
    </lineage>
</organism>
<name>A0A285NZZ8_9BACI</name>
<gene>
    <name evidence="1" type="ORF">SAMN05421503_2435</name>
</gene>
<sequence>MDNQVKLVLEYIGLSLACKNFENDIKLYEKSELHGKRIYIAKAESVIETIKQHQEQLRRTNRLHVKVIHTTDNSRDYQWRTRYDSGTVRLTSQQLYRLTEKACRLYWIDKNIEFELKPFY</sequence>